<dbReference type="SUPFAM" id="SSF56176">
    <property type="entry name" value="FAD-binding/transporter-associated domain-like"/>
    <property type="match status" value="1"/>
</dbReference>
<organism evidence="10 11">
    <name type="scientific">Erythroxylum novogranatense</name>
    <dbReference type="NCBI Taxonomy" id="1862640"/>
    <lineage>
        <taxon>Eukaryota</taxon>
        <taxon>Viridiplantae</taxon>
        <taxon>Streptophyta</taxon>
        <taxon>Embryophyta</taxon>
        <taxon>Tracheophyta</taxon>
        <taxon>Spermatophyta</taxon>
        <taxon>Magnoliopsida</taxon>
        <taxon>eudicotyledons</taxon>
        <taxon>Gunneridae</taxon>
        <taxon>Pentapetalae</taxon>
        <taxon>rosids</taxon>
        <taxon>fabids</taxon>
        <taxon>Malpighiales</taxon>
        <taxon>Erythroxylaceae</taxon>
        <taxon>Erythroxylum</taxon>
    </lineage>
</organism>
<evidence type="ECO:0000256" key="2">
    <source>
        <dbReference type="ARBA" id="ARBA00005466"/>
    </source>
</evidence>
<dbReference type="InterPro" id="IPR006094">
    <property type="entry name" value="Oxid_FAD_bind_N"/>
</dbReference>
<keyword evidence="11" id="KW-1185">Reference proteome</keyword>
<comment type="cofactor">
    <cofactor evidence="1">
        <name>FAD</name>
        <dbReference type="ChEBI" id="CHEBI:57692"/>
    </cofactor>
</comment>
<dbReference type="InterPro" id="IPR036318">
    <property type="entry name" value="FAD-bd_PCMH-like_sf"/>
</dbReference>
<dbReference type="InterPro" id="IPR016169">
    <property type="entry name" value="FAD-bd_PCMH_sub2"/>
</dbReference>
<dbReference type="PROSITE" id="PS51257">
    <property type="entry name" value="PROKAR_LIPOPROTEIN"/>
    <property type="match status" value="1"/>
</dbReference>
<dbReference type="Gene3D" id="3.30.465.10">
    <property type="match status" value="1"/>
</dbReference>
<dbReference type="Pfam" id="PF01565">
    <property type="entry name" value="FAD_binding_4"/>
    <property type="match status" value="1"/>
</dbReference>
<comment type="similarity">
    <text evidence="2">Belongs to the oxygen-dependent FAD-linked oxidoreductase family.</text>
</comment>
<gene>
    <name evidence="10" type="ORF">K2173_000449</name>
</gene>
<dbReference type="Gene3D" id="3.40.462.20">
    <property type="match status" value="1"/>
</dbReference>
<dbReference type="Proteomes" id="UP001159364">
    <property type="component" value="Linkage Group LG07"/>
</dbReference>
<evidence type="ECO:0000256" key="4">
    <source>
        <dbReference type="ARBA" id="ARBA00022729"/>
    </source>
</evidence>
<proteinExistence type="inferred from homology"/>
<evidence type="ECO:0000256" key="5">
    <source>
        <dbReference type="ARBA" id="ARBA00022827"/>
    </source>
</evidence>
<keyword evidence="4 8" id="KW-0732">Signal</keyword>
<keyword evidence="5" id="KW-0274">FAD</keyword>
<dbReference type="Pfam" id="PF08031">
    <property type="entry name" value="BBE"/>
    <property type="match status" value="1"/>
</dbReference>
<dbReference type="InterPro" id="IPR016166">
    <property type="entry name" value="FAD-bd_PCMH"/>
</dbReference>
<feature type="signal peptide" evidence="8">
    <location>
        <begin position="1"/>
        <end position="21"/>
    </location>
</feature>
<feature type="chain" id="PRO_5043574920" description="FAD-binding PCMH-type domain-containing protein" evidence="8">
    <location>
        <begin position="22"/>
        <end position="564"/>
    </location>
</feature>
<dbReference type="GO" id="GO:0016491">
    <property type="term" value="F:oxidoreductase activity"/>
    <property type="evidence" value="ECO:0007669"/>
    <property type="project" value="InterPro"/>
</dbReference>
<reference evidence="10 11" key="1">
    <citation type="submission" date="2021-09" db="EMBL/GenBank/DDBJ databases">
        <title>Genomic insights and catalytic innovation underlie evolution of tropane alkaloids biosynthesis.</title>
        <authorList>
            <person name="Wang Y.-J."/>
            <person name="Tian T."/>
            <person name="Huang J.-P."/>
            <person name="Huang S.-X."/>
        </authorList>
    </citation>
    <scope>NUCLEOTIDE SEQUENCE [LARGE SCALE GENOMIC DNA]</scope>
    <source>
        <strain evidence="10">KIB-2018</strain>
        <tissue evidence="10">Leaf</tissue>
    </source>
</reference>
<evidence type="ECO:0000256" key="7">
    <source>
        <dbReference type="ARBA" id="ARBA00023180"/>
    </source>
</evidence>
<keyword evidence="7" id="KW-0325">Glycoprotein</keyword>
<dbReference type="InterPro" id="IPR016167">
    <property type="entry name" value="FAD-bd_PCMH_sub1"/>
</dbReference>
<keyword evidence="3" id="KW-0285">Flavoprotein</keyword>
<evidence type="ECO:0000256" key="8">
    <source>
        <dbReference type="SAM" id="SignalP"/>
    </source>
</evidence>
<dbReference type="GO" id="GO:1901696">
    <property type="term" value="P:cannabinoid biosynthetic process"/>
    <property type="evidence" value="ECO:0007669"/>
    <property type="project" value="UniProtKB-ARBA"/>
</dbReference>
<protein>
    <recommendedName>
        <fullName evidence="9">FAD-binding PCMH-type domain-containing protein</fullName>
    </recommendedName>
</protein>
<evidence type="ECO:0000256" key="1">
    <source>
        <dbReference type="ARBA" id="ARBA00001974"/>
    </source>
</evidence>
<dbReference type="InterPro" id="IPR012951">
    <property type="entry name" value="BBE"/>
</dbReference>
<accession>A0AAV8SWN3</accession>
<comment type="caution">
    <text evidence="10">The sequence shown here is derived from an EMBL/GenBank/DDBJ whole genome shotgun (WGS) entry which is preliminary data.</text>
</comment>
<dbReference type="Gene3D" id="3.30.43.10">
    <property type="entry name" value="Uridine Diphospho-n-acetylenolpyruvylglucosamine Reductase, domain 2"/>
    <property type="match status" value="1"/>
</dbReference>
<evidence type="ECO:0000256" key="6">
    <source>
        <dbReference type="ARBA" id="ARBA00023157"/>
    </source>
</evidence>
<feature type="domain" description="FAD-binding PCMH-type" evidence="9">
    <location>
        <begin position="78"/>
        <end position="252"/>
    </location>
</feature>
<dbReference type="EMBL" id="JAIWQS010000007">
    <property type="protein sequence ID" value="KAJ8758728.1"/>
    <property type="molecule type" value="Genomic_DNA"/>
</dbReference>
<dbReference type="PANTHER" id="PTHR32448">
    <property type="entry name" value="OS08G0158400 PROTEIN"/>
    <property type="match status" value="1"/>
</dbReference>
<name>A0AAV8SWN3_9ROSI</name>
<keyword evidence="6" id="KW-1015">Disulfide bond</keyword>
<dbReference type="FunFam" id="3.30.43.10:FF:000004">
    <property type="entry name" value="Berberine bridge enzyme-like 15"/>
    <property type="match status" value="1"/>
</dbReference>
<dbReference type="GO" id="GO:0071949">
    <property type="term" value="F:FAD binding"/>
    <property type="evidence" value="ECO:0007669"/>
    <property type="project" value="InterPro"/>
</dbReference>
<evidence type="ECO:0000259" key="9">
    <source>
        <dbReference type="PROSITE" id="PS51387"/>
    </source>
</evidence>
<evidence type="ECO:0000313" key="10">
    <source>
        <dbReference type="EMBL" id="KAJ8758728.1"/>
    </source>
</evidence>
<evidence type="ECO:0000313" key="11">
    <source>
        <dbReference type="Proteomes" id="UP001159364"/>
    </source>
</evidence>
<sequence length="564" mass="63231">MAKQPAFPYLGLFLTLSLCSCTPRAAFDSSVYESFLQCLKENTSPQDQISDLVYSQSNLSYTSVLEAYIRNARFNVSTTSKPLVIVTPKQVAHVHASVVCTKKVGYQLKIRSGGHDFEGISYVSDTPFFILDMSNLRSVEIDIKDESGWVQAGATLGELYHKIWQNSKVHSFPAGVCPTVGVGGHLSGGGYGNMLRKYGLSVDHVVDAQIVDVNGKLLDRKAMGEDLFWAVRGGGGASFGVIISYRIKLVPIPETVTVFRVERYVDQDNATDVAYKWQLVAPKTDENLFMRMLIQPVTSKAKKGEKTIRVTVIAQYLGYANSLLALLGKEFPELGLTKEDCLETDWIHSVVWWANYDIGTSPDVLLDRNPNSANFLKRKSDYVQNPISKDGLEWLWSRMLELGKTGLVFNSYGGKMDQIPASDTPFPHRAGNLFKIQYSVNWEEPGSEADKKYINQIRRLYSYTTPFVSKNPRSAYLNYRDLDIGVMGPGKNNYDEGKVYGYKYFKGNFDRLVKVKTAVDPENFFRNEQSIPTQSRHSSDVRSHSRCTIPVLVKLFVLLHACLG</sequence>
<evidence type="ECO:0000256" key="3">
    <source>
        <dbReference type="ARBA" id="ARBA00022630"/>
    </source>
</evidence>
<dbReference type="PROSITE" id="PS51387">
    <property type="entry name" value="FAD_PCMH"/>
    <property type="match status" value="1"/>
</dbReference>
<dbReference type="AlphaFoldDB" id="A0AAV8SWN3"/>